<gene>
    <name evidence="6" type="ORF">CLH62_18655</name>
</gene>
<comment type="similarity">
    <text evidence="1 4">Belongs to the cyclophilin-type PPIase family.</text>
</comment>
<dbReference type="SUPFAM" id="SSF50891">
    <property type="entry name" value="Cyclophilin-like"/>
    <property type="match status" value="1"/>
</dbReference>
<reference evidence="6 7" key="1">
    <citation type="submission" date="2017-09" db="EMBL/GenBank/DDBJ databases">
        <title>The draft genome sequences of Marinobacter guineae M3B.</title>
        <authorList>
            <person name="Cao J."/>
        </authorList>
    </citation>
    <scope>NUCLEOTIDE SEQUENCE [LARGE SCALE GENOMIC DNA]</scope>
    <source>
        <strain evidence="6 7">M3B</strain>
    </source>
</reference>
<evidence type="ECO:0000256" key="1">
    <source>
        <dbReference type="ARBA" id="ARBA00007365"/>
    </source>
</evidence>
<dbReference type="Gene3D" id="2.40.100.10">
    <property type="entry name" value="Cyclophilin-like"/>
    <property type="match status" value="1"/>
</dbReference>
<dbReference type="InterPro" id="IPR044665">
    <property type="entry name" value="E_coli_cyclophilin_A-like"/>
</dbReference>
<dbReference type="GO" id="GO:0006457">
    <property type="term" value="P:protein folding"/>
    <property type="evidence" value="ECO:0007669"/>
    <property type="project" value="InterPro"/>
</dbReference>
<evidence type="ECO:0000313" key="6">
    <source>
        <dbReference type="EMBL" id="PHQ24131.1"/>
    </source>
</evidence>
<dbReference type="InterPro" id="IPR020892">
    <property type="entry name" value="Cyclophilin-type_PPIase_CS"/>
</dbReference>
<organism evidence="6 7">
    <name type="scientific">Marinobacter guineae</name>
    <dbReference type="NCBI Taxonomy" id="432303"/>
    <lineage>
        <taxon>Bacteria</taxon>
        <taxon>Pseudomonadati</taxon>
        <taxon>Pseudomonadota</taxon>
        <taxon>Gammaproteobacteria</taxon>
        <taxon>Pseudomonadales</taxon>
        <taxon>Marinobacteraceae</taxon>
        <taxon>Marinobacter</taxon>
    </lineage>
</organism>
<feature type="signal peptide" evidence="4">
    <location>
        <begin position="1"/>
        <end position="30"/>
    </location>
</feature>
<name>A0A2G1VBI6_9GAMM</name>
<dbReference type="PROSITE" id="PS00170">
    <property type="entry name" value="CSA_PPIASE_1"/>
    <property type="match status" value="1"/>
</dbReference>
<dbReference type="RefSeq" id="WP_099619706.1">
    <property type="nucleotide sequence ID" value="NZ_KZ319342.1"/>
</dbReference>
<dbReference type="GO" id="GO:0003755">
    <property type="term" value="F:peptidyl-prolyl cis-trans isomerase activity"/>
    <property type="evidence" value="ECO:0007669"/>
    <property type="project" value="UniProtKB-UniRule"/>
</dbReference>
<feature type="chain" id="PRO_5013424688" description="Peptidyl-prolyl cis-trans isomerase" evidence="4">
    <location>
        <begin position="31"/>
        <end position="206"/>
    </location>
</feature>
<proteinExistence type="inferred from homology"/>
<comment type="function">
    <text evidence="4">PPIases accelerate the folding of proteins. It catalyzes the cis-trans isomerization of proline imidic peptide bonds in oligopeptides.</text>
</comment>
<dbReference type="Pfam" id="PF00160">
    <property type="entry name" value="Pro_isomerase"/>
    <property type="match status" value="1"/>
</dbReference>
<keyword evidence="3 4" id="KW-0413">Isomerase</keyword>
<accession>A0A2G1VBI6</accession>
<protein>
    <recommendedName>
        <fullName evidence="4">Peptidyl-prolyl cis-trans isomerase</fullName>
        <shortName evidence="4">PPIase</shortName>
        <ecNumber evidence="4">5.2.1.8</ecNumber>
    </recommendedName>
</protein>
<comment type="catalytic activity">
    <reaction evidence="4">
        <text>[protein]-peptidylproline (omega=180) = [protein]-peptidylproline (omega=0)</text>
        <dbReference type="Rhea" id="RHEA:16237"/>
        <dbReference type="Rhea" id="RHEA-COMP:10747"/>
        <dbReference type="Rhea" id="RHEA-COMP:10748"/>
        <dbReference type="ChEBI" id="CHEBI:83833"/>
        <dbReference type="ChEBI" id="CHEBI:83834"/>
        <dbReference type="EC" id="5.2.1.8"/>
    </reaction>
</comment>
<feature type="domain" description="PPIase cyclophilin-type" evidence="5">
    <location>
        <begin position="51"/>
        <end position="201"/>
    </location>
</feature>
<sequence>MTNLVKPVKSVTPVLLMLLSLLLPAGTTLAQSSGQPADGPLPKVRMVTSEGALELQFRPDVAPETVANFLDYAQAGFFDGTIFHRVIPGFMIQGGGFTEDLSRKPTRAPVKNEAIPTLPNLRGTIAMARTSSPDSATSQFFINLSDNDFLNAGVRGPGYAVFGKVTEGMGVVDAIARKQTTRKRGMADVPVEPVIIETVTVLDTAD</sequence>
<keyword evidence="2 4" id="KW-0697">Rotamase</keyword>
<dbReference type="Proteomes" id="UP000229044">
    <property type="component" value="Unassembled WGS sequence"/>
</dbReference>
<evidence type="ECO:0000256" key="4">
    <source>
        <dbReference type="RuleBase" id="RU363019"/>
    </source>
</evidence>
<dbReference type="AlphaFoldDB" id="A0A2G1VBI6"/>
<evidence type="ECO:0000256" key="2">
    <source>
        <dbReference type="ARBA" id="ARBA00023110"/>
    </source>
</evidence>
<evidence type="ECO:0000313" key="7">
    <source>
        <dbReference type="Proteomes" id="UP000229044"/>
    </source>
</evidence>
<dbReference type="OrthoDB" id="9807797at2"/>
<dbReference type="PANTHER" id="PTHR43246">
    <property type="entry name" value="PEPTIDYL-PROLYL CIS-TRANS ISOMERASE CYP38, CHLOROPLASTIC"/>
    <property type="match status" value="1"/>
</dbReference>
<keyword evidence="7" id="KW-1185">Reference proteome</keyword>
<keyword evidence="4" id="KW-0732">Signal</keyword>
<dbReference type="EMBL" id="NTFI01000006">
    <property type="protein sequence ID" value="PHQ24131.1"/>
    <property type="molecule type" value="Genomic_DNA"/>
</dbReference>
<evidence type="ECO:0000256" key="3">
    <source>
        <dbReference type="ARBA" id="ARBA00023235"/>
    </source>
</evidence>
<dbReference type="InterPro" id="IPR029000">
    <property type="entry name" value="Cyclophilin-like_dom_sf"/>
</dbReference>
<comment type="caution">
    <text evidence="6">The sequence shown here is derived from an EMBL/GenBank/DDBJ whole genome shotgun (WGS) entry which is preliminary data.</text>
</comment>
<dbReference type="EC" id="5.2.1.8" evidence="4"/>
<dbReference type="PROSITE" id="PS50072">
    <property type="entry name" value="CSA_PPIASE_2"/>
    <property type="match status" value="1"/>
</dbReference>
<evidence type="ECO:0000259" key="5">
    <source>
        <dbReference type="PROSITE" id="PS50072"/>
    </source>
</evidence>
<dbReference type="PRINTS" id="PR00153">
    <property type="entry name" value="CSAPPISMRASE"/>
</dbReference>
<dbReference type="InterPro" id="IPR002130">
    <property type="entry name" value="Cyclophilin-type_PPIase_dom"/>
</dbReference>